<keyword evidence="4" id="KW-1185">Reference proteome</keyword>
<evidence type="ECO:0000256" key="1">
    <source>
        <dbReference type="PIRSR" id="PIRSR632852-1"/>
    </source>
</evidence>
<name>A0AAD5WTU3_9PEZI</name>
<comment type="caution">
    <text evidence="3">The sequence shown here is derived from an EMBL/GenBank/DDBJ whole genome shotgun (WGS) entry which is preliminary data.</text>
</comment>
<evidence type="ECO:0000259" key="2">
    <source>
        <dbReference type="PROSITE" id="PS51471"/>
    </source>
</evidence>
<reference evidence="3" key="1">
    <citation type="submission" date="2022-07" db="EMBL/GenBank/DDBJ databases">
        <title>Draft genome sequence of Zalerion maritima ATCC 34329, a (micro)plastics degrading marine fungus.</title>
        <authorList>
            <person name="Paco A."/>
            <person name="Goncalves M.F.M."/>
            <person name="Rocha-Santos T.A.P."/>
            <person name="Alves A."/>
        </authorList>
    </citation>
    <scope>NUCLEOTIDE SEQUENCE</scope>
    <source>
        <strain evidence="3">ATCC 34329</strain>
    </source>
</reference>
<dbReference type="SUPFAM" id="SSF51197">
    <property type="entry name" value="Clavaminate synthase-like"/>
    <property type="match status" value="1"/>
</dbReference>
<dbReference type="InterPro" id="IPR032852">
    <property type="entry name" value="ALKBH2"/>
</dbReference>
<dbReference type="GO" id="GO:0051747">
    <property type="term" value="F:cytosine C-5 DNA demethylase activity"/>
    <property type="evidence" value="ECO:0007669"/>
    <property type="project" value="TreeGrafter"/>
</dbReference>
<feature type="domain" description="Fe2OG dioxygenase" evidence="2">
    <location>
        <begin position="569"/>
        <end position="676"/>
    </location>
</feature>
<dbReference type="InterPro" id="IPR027450">
    <property type="entry name" value="AlkB-like"/>
</dbReference>
<accession>A0AAD5WTU3</accession>
<dbReference type="InterPro" id="IPR005123">
    <property type="entry name" value="Oxoglu/Fe-dep_dioxygenase_dom"/>
</dbReference>
<organism evidence="3 4">
    <name type="scientific">Zalerion maritima</name>
    <dbReference type="NCBI Taxonomy" id="339359"/>
    <lineage>
        <taxon>Eukaryota</taxon>
        <taxon>Fungi</taxon>
        <taxon>Dikarya</taxon>
        <taxon>Ascomycota</taxon>
        <taxon>Pezizomycotina</taxon>
        <taxon>Sordariomycetes</taxon>
        <taxon>Lulworthiomycetidae</taxon>
        <taxon>Lulworthiales</taxon>
        <taxon>Lulworthiaceae</taxon>
        <taxon>Zalerion</taxon>
    </lineage>
</organism>
<protein>
    <recommendedName>
        <fullName evidence="2">Fe2OG dioxygenase domain-containing protein</fullName>
    </recommendedName>
</protein>
<dbReference type="Gene3D" id="2.60.120.590">
    <property type="entry name" value="Alpha-ketoglutarate-dependent dioxygenase AlkB-like"/>
    <property type="match status" value="1"/>
</dbReference>
<dbReference type="GO" id="GO:0008198">
    <property type="term" value="F:ferrous iron binding"/>
    <property type="evidence" value="ECO:0007669"/>
    <property type="project" value="TreeGrafter"/>
</dbReference>
<dbReference type="Proteomes" id="UP001201980">
    <property type="component" value="Unassembled WGS sequence"/>
</dbReference>
<dbReference type="PANTHER" id="PTHR31573">
    <property type="entry name" value="ALPHA-KETOGLUTARATE-DEPENDENT DIOXYGENASE ALKB HOMOLOG 2"/>
    <property type="match status" value="1"/>
</dbReference>
<feature type="binding site" evidence="1">
    <location>
        <position position="587"/>
    </location>
    <ligand>
        <name>2-oxoglutarate</name>
        <dbReference type="ChEBI" id="CHEBI:16810"/>
    </ligand>
</feature>
<dbReference type="GO" id="GO:0006307">
    <property type="term" value="P:DNA alkylation repair"/>
    <property type="evidence" value="ECO:0007669"/>
    <property type="project" value="TreeGrafter"/>
</dbReference>
<dbReference type="EMBL" id="JAKWBI020000042">
    <property type="protein sequence ID" value="KAJ2904878.1"/>
    <property type="molecule type" value="Genomic_DNA"/>
</dbReference>
<dbReference type="Pfam" id="PF13532">
    <property type="entry name" value="2OG-FeII_Oxy_2"/>
    <property type="match status" value="1"/>
</dbReference>
<dbReference type="InterPro" id="IPR037151">
    <property type="entry name" value="AlkB-like_sf"/>
</dbReference>
<dbReference type="AlphaFoldDB" id="A0AAD5WTU3"/>
<evidence type="ECO:0000313" key="3">
    <source>
        <dbReference type="EMBL" id="KAJ2904878.1"/>
    </source>
</evidence>
<sequence length="808" mass="89807">MSTITSETIRTPGITTMTPKRAREADPDLGIASRTRSRFSAVMSSSTPVPAMMPVISDEPDMDHDDDYELVDEDDESIIVIDADEAVPQTPLVNSAKPVTVGYPPVWAYKRQSLCSALPYFDAYQSGMYHKYGKPHGILIDQAASKRDLMLEQVVITTVGGGRDLDEAGNRVRLVDQRESNSLQCIRAALDHHYPLVIIAGIENPTTRVKVPFPYSILGIFHVTDLWQETVLAPTGQIAQWVFRLEKVDLNRPSWWAPANDPTANTYVPGQYVASIKQCATCGEASKQIFSAGWACLNKKACRDYFNFGFLVDVDALTYSNDFLCERTAFTHTADTQLPALVPELPLSPNGVDTFGTEKEYFNGIVCRLCGCCSRRKSWARWVCENPGCAFKCEGKILPIPTEIIHRENADFRASRRRSLVDPVVKIKMHGRDVGGFSTDIYYLPNDAGKIIGSLTIMRANEVICARPGGPDDMFTALQGEDLHLERNPALRAGGKREILTKHFAKNWGAKYKFGVTVASTGFEEAPDTILRATQRLRWAGERAIEKTVESFDENEDPGRDVLPSEFIQFNEMLSIGYFRDGKISYHDDGEKELGPTVATLSLGSPSVMSIRPKNRSGIQPRGNVSSRREKPAVIRFNLYHGDMVVMHGTQIHRFYEHQVIPQGKRRYALTCRYIRPELMQDEADRVAAVQKGRMPRRAEIFAYHGDMSTSGITTSVPSAMSIASAPVMSSGNIMQPIPAPTSPPTQATNTAQGNAQDFINLTAWFNDNPAAANYFAQNMPRNFIPILIALLYRLSNPLQNFIGGNQD</sequence>
<proteinExistence type="predicted"/>
<dbReference type="PANTHER" id="PTHR31573:SF4">
    <property type="entry name" value="FE2OG DIOXYGENASE DOMAIN-CONTAINING PROTEIN"/>
    <property type="match status" value="1"/>
</dbReference>
<gene>
    <name evidence="3" type="ORF">MKZ38_006919</name>
</gene>
<evidence type="ECO:0000313" key="4">
    <source>
        <dbReference type="Proteomes" id="UP001201980"/>
    </source>
</evidence>
<dbReference type="PROSITE" id="PS51471">
    <property type="entry name" value="FE2OG_OXY"/>
    <property type="match status" value="1"/>
</dbReference>
<dbReference type="GO" id="GO:0035516">
    <property type="term" value="F:broad specificity oxidative DNA demethylase activity"/>
    <property type="evidence" value="ECO:0007669"/>
    <property type="project" value="TreeGrafter"/>
</dbReference>